<evidence type="ECO:0000313" key="3">
    <source>
        <dbReference type="Proteomes" id="UP001059971"/>
    </source>
</evidence>
<keyword evidence="3" id="KW-1185">Reference proteome</keyword>
<proteinExistence type="predicted"/>
<evidence type="ECO:0000256" key="1">
    <source>
        <dbReference type="SAM" id="SignalP"/>
    </source>
</evidence>
<organism evidence="2 3">
    <name type="scientific">Sphingomonas bisphenolicum</name>
    <dbReference type="NCBI Taxonomy" id="296544"/>
    <lineage>
        <taxon>Bacteria</taxon>
        <taxon>Pseudomonadati</taxon>
        <taxon>Pseudomonadota</taxon>
        <taxon>Alphaproteobacteria</taxon>
        <taxon>Sphingomonadales</taxon>
        <taxon>Sphingomonadaceae</taxon>
        <taxon>Sphingomonas</taxon>
    </lineage>
</organism>
<gene>
    <name evidence="2" type="ORF">SBA_ch2_1370</name>
</gene>
<reference evidence="2" key="1">
    <citation type="submission" date="2018-07" db="EMBL/GenBank/DDBJ databases">
        <title>Complete genome sequence of Sphingomonas bisphenolicum strain AO1, a bisphenol A degradative bacterium isolated from Japanese farm field.</title>
        <authorList>
            <person name="Murakami M."/>
            <person name="Koh M."/>
            <person name="Koba S."/>
            <person name="Matsumura Y."/>
        </authorList>
    </citation>
    <scope>NUCLEOTIDE SEQUENCE</scope>
    <source>
        <strain evidence="2">AO1</strain>
    </source>
</reference>
<keyword evidence="1" id="KW-0732">Signal</keyword>
<evidence type="ECO:0000313" key="2">
    <source>
        <dbReference type="EMBL" id="BBF71604.1"/>
    </source>
</evidence>
<protein>
    <recommendedName>
        <fullName evidence="4">Homogentisate 1,2-dioxygenase</fullName>
    </recommendedName>
</protein>
<feature type="signal peptide" evidence="1">
    <location>
        <begin position="1"/>
        <end position="23"/>
    </location>
</feature>
<name>A0ABM7G9M6_9SPHN</name>
<sequence length="176" mass="18130">MRTPSIFWTISLLALSGAVPAAAQMVDTPMTQSCDAPADLPDAMATWRNPVTARSGAAAGSGPALVAGQAVTMELLPTPDVRYPVRPAKPGGSVSYGGVARFTVDKAGTWRVALGSGAWVDVVKGKAAMTSVAHGHGPDCSGIRKMVDYDLQPGDYVLQVAANGTDSLPLLVTRLP</sequence>
<feature type="chain" id="PRO_5046253895" description="Homogentisate 1,2-dioxygenase" evidence="1">
    <location>
        <begin position="24"/>
        <end position="176"/>
    </location>
</feature>
<dbReference type="EMBL" id="AP018818">
    <property type="protein sequence ID" value="BBF71604.1"/>
    <property type="molecule type" value="Genomic_DNA"/>
</dbReference>
<evidence type="ECO:0008006" key="4">
    <source>
        <dbReference type="Google" id="ProtNLM"/>
    </source>
</evidence>
<dbReference type="Proteomes" id="UP001059971">
    <property type="component" value="Chromosome 2"/>
</dbReference>
<accession>A0ABM7G9M6</accession>